<evidence type="ECO:0000313" key="2">
    <source>
        <dbReference type="EMBL" id="GFY80215.1"/>
    </source>
</evidence>
<dbReference type="EMBL" id="BJWL01000001">
    <property type="protein sequence ID" value="GFY80215.1"/>
    <property type="molecule type" value="Genomic_DNA"/>
</dbReference>
<dbReference type="OrthoDB" id="1932741at2759"/>
<reference evidence="2 3" key="1">
    <citation type="submission" date="2019-07" db="EMBL/GenBank/DDBJ databases">
        <title>De Novo Assembly of kiwifruit Actinidia rufa.</title>
        <authorList>
            <person name="Sugita-Konishi S."/>
            <person name="Sato K."/>
            <person name="Mori E."/>
            <person name="Abe Y."/>
            <person name="Kisaki G."/>
            <person name="Hamano K."/>
            <person name="Suezawa K."/>
            <person name="Otani M."/>
            <person name="Fukuda T."/>
            <person name="Manabe T."/>
            <person name="Gomi K."/>
            <person name="Tabuchi M."/>
            <person name="Akimitsu K."/>
            <person name="Kataoka I."/>
        </authorList>
    </citation>
    <scope>NUCLEOTIDE SEQUENCE [LARGE SCALE GENOMIC DNA]</scope>
    <source>
        <strain evidence="3">cv. Fuchu</strain>
    </source>
</reference>
<protein>
    <submittedName>
        <fullName evidence="2">Uncharacterized protein</fullName>
    </submittedName>
</protein>
<proteinExistence type="predicted"/>
<keyword evidence="3" id="KW-1185">Reference proteome</keyword>
<feature type="region of interest" description="Disordered" evidence="1">
    <location>
        <begin position="30"/>
        <end position="72"/>
    </location>
</feature>
<evidence type="ECO:0000313" key="3">
    <source>
        <dbReference type="Proteomes" id="UP000585474"/>
    </source>
</evidence>
<gene>
    <name evidence="2" type="ORF">Acr_01g0000240</name>
</gene>
<comment type="caution">
    <text evidence="2">The sequence shown here is derived from an EMBL/GenBank/DDBJ whole genome shotgun (WGS) entry which is preliminary data.</text>
</comment>
<dbReference type="Proteomes" id="UP000585474">
    <property type="component" value="Unassembled WGS sequence"/>
</dbReference>
<organism evidence="2 3">
    <name type="scientific">Actinidia rufa</name>
    <dbReference type="NCBI Taxonomy" id="165716"/>
    <lineage>
        <taxon>Eukaryota</taxon>
        <taxon>Viridiplantae</taxon>
        <taxon>Streptophyta</taxon>
        <taxon>Embryophyta</taxon>
        <taxon>Tracheophyta</taxon>
        <taxon>Spermatophyta</taxon>
        <taxon>Magnoliopsida</taxon>
        <taxon>eudicotyledons</taxon>
        <taxon>Gunneridae</taxon>
        <taxon>Pentapetalae</taxon>
        <taxon>asterids</taxon>
        <taxon>Ericales</taxon>
        <taxon>Actinidiaceae</taxon>
        <taxon>Actinidia</taxon>
    </lineage>
</organism>
<feature type="compositionally biased region" description="Polar residues" evidence="1">
    <location>
        <begin position="55"/>
        <end position="72"/>
    </location>
</feature>
<accession>A0A7J0E129</accession>
<dbReference type="AlphaFoldDB" id="A0A7J0E129"/>
<name>A0A7J0E129_9ERIC</name>
<sequence length="420" mass="47267">MPLFCSHCKTVGHATRRCKVLEKFAAARNKGPKNQNVGGTLAGKNVAREDKSGQDEGTSEQSALVTEQNGQQEQMVVNCDTVNTVPTSEEQQFKVIGNKAKGTEAGIHVPRKNMAKAENERTKGQKTKSITNQFQVLDGMCTEAVVEECRPTDSGCSSVQPRFEQNPSNKRLRWGCPASESISSGELNLKIQPAKNQFGGKAAVQQNILTQVCRNPRAATTTIKILERPQSSNTSTSPLWPTWIKGRKHFVYAFNTIVGRRPLWENLRSFNSSLDIPWLLLEDFNNVLRPEIHRYFTPGLTTRYGANWTGQCPFKFFNMWAQRERFMELVSNVWSMQVEGSTMFKLCRKLKALKALNRQNFSHISARAEATEEELLQAQQYLHDNPGDANFQSKVPDLKLAEAEMSFCSQLAKAKYLKKL</sequence>
<evidence type="ECO:0000256" key="1">
    <source>
        <dbReference type="SAM" id="MobiDB-lite"/>
    </source>
</evidence>